<reference evidence="6" key="1">
    <citation type="journal article" date="2019" name="Int. J. Syst. Evol. Microbiol.">
        <title>The Global Catalogue of Microorganisms (GCM) 10K type strain sequencing project: providing services to taxonomists for standard genome sequencing and annotation.</title>
        <authorList>
            <consortium name="The Broad Institute Genomics Platform"/>
            <consortium name="The Broad Institute Genome Sequencing Center for Infectious Disease"/>
            <person name="Wu L."/>
            <person name="Ma J."/>
        </authorList>
    </citation>
    <scope>NUCLEOTIDE SEQUENCE [LARGE SCALE GENOMIC DNA]</scope>
    <source>
        <strain evidence="6">JCM 31486</strain>
    </source>
</reference>
<evidence type="ECO:0000313" key="6">
    <source>
        <dbReference type="Proteomes" id="UP001597045"/>
    </source>
</evidence>
<evidence type="ECO:0000256" key="2">
    <source>
        <dbReference type="ARBA" id="ARBA00023125"/>
    </source>
</evidence>
<dbReference type="EMBL" id="JBHTIS010002442">
    <property type="protein sequence ID" value="MFD1049853.1"/>
    <property type="molecule type" value="Genomic_DNA"/>
</dbReference>
<evidence type="ECO:0000256" key="3">
    <source>
        <dbReference type="ARBA" id="ARBA00023163"/>
    </source>
</evidence>
<dbReference type="Proteomes" id="UP001597045">
    <property type="component" value="Unassembled WGS sequence"/>
</dbReference>
<evidence type="ECO:0000259" key="4">
    <source>
        <dbReference type="Pfam" id="PF07729"/>
    </source>
</evidence>
<feature type="domain" description="GntR C-terminal" evidence="4">
    <location>
        <begin position="20"/>
        <end position="109"/>
    </location>
</feature>
<organism evidence="5 6">
    <name type="scientific">Kibdelosporangium lantanae</name>
    <dbReference type="NCBI Taxonomy" id="1497396"/>
    <lineage>
        <taxon>Bacteria</taxon>
        <taxon>Bacillati</taxon>
        <taxon>Actinomycetota</taxon>
        <taxon>Actinomycetes</taxon>
        <taxon>Pseudonocardiales</taxon>
        <taxon>Pseudonocardiaceae</taxon>
        <taxon>Kibdelosporangium</taxon>
    </lineage>
</organism>
<comment type="caution">
    <text evidence="5">The sequence shown here is derived from an EMBL/GenBank/DDBJ whole genome shotgun (WGS) entry which is preliminary data.</text>
</comment>
<name>A0ABW3MGJ1_9PSEU</name>
<keyword evidence="3" id="KW-0804">Transcription</keyword>
<gene>
    <name evidence="5" type="ORF">ACFQ1S_32125</name>
</gene>
<keyword evidence="6" id="KW-1185">Reference proteome</keyword>
<dbReference type="InterPro" id="IPR011711">
    <property type="entry name" value="GntR_C"/>
</dbReference>
<proteinExistence type="predicted"/>
<dbReference type="SUPFAM" id="SSF48008">
    <property type="entry name" value="GntR ligand-binding domain-like"/>
    <property type="match status" value="1"/>
</dbReference>
<dbReference type="Pfam" id="PF07729">
    <property type="entry name" value="FCD"/>
    <property type="match status" value="1"/>
</dbReference>
<sequence length="129" mass="14408">MVEPFGTVRRDRDDVLDPHAAVDDGYSAFSAADVTFHDAVARATQNKLVVVCSDVVRGVVLDLIADRLAHADDRRALMLSYLRHHTEVLQAIRDQDGVRASRLARRALHDSYATYLPEEQRAMLAPLLD</sequence>
<keyword evidence="1" id="KW-0805">Transcription regulation</keyword>
<accession>A0ABW3MGJ1</accession>
<protein>
    <submittedName>
        <fullName evidence="5">FCD domain-containing protein</fullName>
    </submittedName>
</protein>
<dbReference type="InterPro" id="IPR008920">
    <property type="entry name" value="TF_FadR/GntR_C"/>
</dbReference>
<dbReference type="Gene3D" id="1.20.120.530">
    <property type="entry name" value="GntR ligand-binding domain-like"/>
    <property type="match status" value="1"/>
</dbReference>
<evidence type="ECO:0000313" key="5">
    <source>
        <dbReference type="EMBL" id="MFD1049853.1"/>
    </source>
</evidence>
<keyword evidence="2" id="KW-0238">DNA-binding</keyword>
<evidence type="ECO:0000256" key="1">
    <source>
        <dbReference type="ARBA" id="ARBA00023015"/>
    </source>
</evidence>